<protein>
    <submittedName>
        <fullName evidence="5">AMP-binding protein</fullName>
    </submittedName>
</protein>
<dbReference type="Pfam" id="PF13193">
    <property type="entry name" value="AMP-binding_C"/>
    <property type="match status" value="1"/>
</dbReference>
<evidence type="ECO:0000313" key="6">
    <source>
        <dbReference type="Proteomes" id="UP001284601"/>
    </source>
</evidence>
<feature type="domain" description="AMP-binding enzyme C-terminal" evidence="4">
    <location>
        <begin position="400"/>
        <end position="467"/>
    </location>
</feature>
<dbReference type="InterPro" id="IPR000873">
    <property type="entry name" value="AMP-dep_synth/lig_dom"/>
</dbReference>
<dbReference type="Gene3D" id="3.30.300.30">
    <property type="match status" value="1"/>
</dbReference>
<evidence type="ECO:0000256" key="2">
    <source>
        <dbReference type="ARBA" id="ARBA00022598"/>
    </source>
</evidence>
<keyword evidence="6" id="KW-1185">Reference proteome</keyword>
<reference evidence="6" key="1">
    <citation type="submission" date="2023-07" db="EMBL/GenBank/DDBJ databases">
        <title>Conexibacter stalactiti sp. nov., isolated from stalactites in a lava cave and emended description of the genus Conexibacter.</title>
        <authorList>
            <person name="Lee S.D."/>
        </authorList>
    </citation>
    <scope>NUCLEOTIDE SEQUENCE [LARGE SCALE GENOMIC DNA]</scope>
    <source>
        <strain evidence="6">KCTC 39840</strain>
    </source>
</reference>
<dbReference type="PANTHER" id="PTHR43201">
    <property type="entry name" value="ACYL-COA SYNTHETASE"/>
    <property type="match status" value="1"/>
</dbReference>
<evidence type="ECO:0000256" key="1">
    <source>
        <dbReference type="ARBA" id="ARBA00006432"/>
    </source>
</evidence>
<name>A0ABU4HKB2_9ACTN</name>
<dbReference type="Proteomes" id="UP001284601">
    <property type="component" value="Unassembled WGS sequence"/>
</dbReference>
<dbReference type="RefSeq" id="WP_318596020.1">
    <property type="nucleotide sequence ID" value="NZ_JAWSTH010000008.1"/>
</dbReference>
<accession>A0ABU4HKB2</accession>
<keyword evidence="2" id="KW-0436">Ligase</keyword>
<proteinExistence type="inferred from homology"/>
<dbReference type="PANTHER" id="PTHR43201:SF5">
    <property type="entry name" value="MEDIUM-CHAIN ACYL-COA LIGASE ACSF2, MITOCHONDRIAL"/>
    <property type="match status" value="1"/>
</dbReference>
<dbReference type="InterPro" id="IPR042099">
    <property type="entry name" value="ANL_N_sf"/>
</dbReference>
<comment type="caution">
    <text evidence="5">The sequence shown here is derived from an EMBL/GenBank/DDBJ whole genome shotgun (WGS) entry which is preliminary data.</text>
</comment>
<comment type="similarity">
    <text evidence="1">Belongs to the ATP-dependent AMP-binding enzyme family.</text>
</comment>
<dbReference type="SUPFAM" id="SSF56801">
    <property type="entry name" value="Acetyl-CoA synthetase-like"/>
    <property type="match status" value="1"/>
</dbReference>
<dbReference type="EMBL" id="JAWSTH010000008">
    <property type="protein sequence ID" value="MDW5593763.1"/>
    <property type="molecule type" value="Genomic_DNA"/>
</dbReference>
<gene>
    <name evidence="5" type="ORF">R7226_05425</name>
</gene>
<evidence type="ECO:0000313" key="5">
    <source>
        <dbReference type="EMBL" id="MDW5593763.1"/>
    </source>
</evidence>
<dbReference type="Pfam" id="PF00501">
    <property type="entry name" value="AMP-binding"/>
    <property type="match status" value="1"/>
</dbReference>
<evidence type="ECO:0000259" key="3">
    <source>
        <dbReference type="Pfam" id="PF00501"/>
    </source>
</evidence>
<dbReference type="Gene3D" id="3.40.50.12780">
    <property type="entry name" value="N-terminal domain of ligase-like"/>
    <property type="match status" value="1"/>
</dbReference>
<dbReference type="InterPro" id="IPR025110">
    <property type="entry name" value="AMP-bd_C"/>
</dbReference>
<organism evidence="5 6">
    <name type="scientific">Conexibacter stalactiti</name>
    <dbReference type="NCBI Taxonomy" id="1940611"/>
    <lineage>
        <taxon>Bacteria</taxon>
        <taxon>Bacillati</taxon>
        <taxon>Actinomycetota</taxon>
        <taxon>Thermoleophilia</taxon>
        <taxon>Solirubrobacterales</taxon>
        <taxon>Conexibacteraceae</taxon>
        <taxon>Conexibacter</taxon>
    </lineage>
</organism>
<dbReference type="InterPro" id="IPR045851">
    <property type="entry name" value="AMP-bd_C_sf"/>
</dbReference>
<sequence length="494" mass="53172">MPERFPPIGDLLTALAATRPDDPAVTCGDESVTFAQLESRANRLARAYAELGVREGDFVSVGLPNGVELYAASYAIWKLGAVPQPLSYRLPARELEQVIAVADPSLIVGFGEEVAAGRAAVPAGFEPAATLSDGPLESRVSPAWKAPTSGGSTGVPKLIVSGSSGAFDVDAAAAGFGMRRGQVQLVPGPLYHNAPFAWSMLGSHVGQHVVVLPRFDAEAALAAIERHRVGWLSLVPTMMQRMLKVLDDRPGVYDLSSLDLIYHTGAPCPPWLKERWIDLVGGERLVEGYGGTEAIAFTVIDGTEWLEHRGSVGRVVAGEMRVVDADGRELPAGEVGEIFLRRPAGTPPTYHYVGAEPRVLDGGWESLGDMGRFDDDGYLYLSDRQLDMIVSGAANVYPAEVEAAVLEHPQVLTAAVVGLPDDDLGQRVHAVVQAEGALEEEALRAFVSERLVRYKVPRSFRFVDEPLRDEAGKVRRAAVREQELAWTSTHKGSR</sequence>
<evidence type="ECO:0000259" key="4">
    <source>
        <dbReference type="Pfam" id="PF13193"/>
    </source>
</evidence>
<feature type="domain" description="AMP-dependent synthetase/ligase" evidence="3">
    <location>
        <begin position="16"/>
        <end position="344"/>
    </location>
</feature>